<dbReference type="Pfam" id="PF00072">
    <property type="entry name" value="Response_reg"/>
    <property type="match status" value="1"/>
</dbReference>
<keyword evidence="1 3" id="KW-0597">Phosphoprotein</keyword>
<accession>A0A2R4CGP4</accession>
<dbReference type="AlphaFoldDB" id="A0A2R4CGP4"/>
<keyword evidence="2 6" id="KW-0238">DNA-binding</keyword>
<dbReference type="SUPFAM" id="SSF46894">
    <property type="entry name" value="C-terminal effector domain of the bipartite response regulators"/>
    <property type="match status" value="1"/>
</dbReference>
<dbReference type="InterPro" id="IPR011006">
    <property type="entry name" value="CheY-like_superfamily"/>
</dbReference>
<keyword evidence="7" id="KW-1185">Reference proteome</keyword>
<dbReference type="SMART" id="SM00421">
    <property type="entry name" value="HTH_LUXR"/>
    <property type="match status" value="1"/>
</dbReference>
<proteinExistence type="predicted"/>
<evidence type="ECO:0000256" key="2">
    <source>
        <dbReference type="ARBA" id="ARBA00023125"/>
    </source>
</evidence>
<dbReference type="SUPFAM" id="SSF52172">
    <property type="entry name" value="CheY-like"/>
    <property type="match status" value="1"/>
</dbReference>
<evidence type="ECO:0000256" key="1">
    <source>
        <dbReference type="ARBA" id="ARBA00022553"/>
    </source>
</evidence>
<evidence type="ECO:0000313" key="6">
    <source>
        <dbReference type="EMBL" id="AVR98628.1"/>
    </source>
</evidence>
<dbReference type="CDD" id="cd17535">
    <property type="entry name" value="REC_NarL-like"/>
    <property type="match status" value="1"/>
</dbReference>
<dbReference type="CDD" id="cd06170">
    <property type="entry name" value="LuxR_C_like"/>
    <property type="match status" value="1"/>
</dbReference>
<evidence type="ECO:0000313" key="7">
    <source>
        <dbReference type="Proteomes" id="UP000240505"/>
    </source>
</evidence>
<dbReference type="Pfam" id="PF00196">
    <property type="entry name" value="GerE"/>
    <property type="match status" value="1"/>
</dbReference>
<protein>
    <submittedName>
        <fullName evidence="6">DNA-binding response regulator</fullName>
    </submittedName>
</protein>
<dbReference type="GO" id="GO:0000160">
    <property type="term" value="P:phosphorelay signal transduction system"/>
    <property type="evidence" value="ECO:0007669"/>
    <property type="project" value="InterPro"/>
</dbReference>
<dbReference type="PANTHER" id="PTHR43214">
    <property type="entry name" value="TWO-COMPONENT RESPONSE REGULATOR"/>
    <property type="match status" value="1"/>
</dbReference>
<dbReference type="Proteomes" id="UP000240505">
    <property type="component" value="Chromosome"/>
</dbReference>
<dbReference type="EMBL" id="CP028324">
    <property type="protein sequence ID" value="AVR98628.1"/>
    <property type="molecule type" value="Genomic_DNA"/>
</dbReference>
<dbReference type="InterPro" id="IPR058245">
    <property type="entry name" value="NreC/VraR/RcsB-like_REC"/>
</dbReference>
<gene>
    <name evidence="6" type="ORF">C9I28_25590</name>
</gene>
<dbReference type="InterPro" id="IPR039420">
    <property type="entry name" value="WalR-like"/>
</dbReference>
<dbReference type="SMART" id="SM00448">
    <property type="entry name" value="REC"/>
    <property type="match status" value="1"/>
</dbReference>
<dbReference type="PANTHER" id="PTHR43214:SF43">
    <property type="entry name" value="TWO-COMPONENT RESPONSE REGULATOR"/>
    <property type="match status" value="1"/>
</dbReference>
<feature type="domain" description="HTH luxR-type" evidence="4">
    <location>
        <begin position="142"/>
        <end position="207"/>
    </location>
</feature>
<dbReference type="PROSITE" id="PS50110">
    <property type="entry name" value="RESPONSE_REGULATORY"/>
    <property type="match status" value="1"/>
</dbReference>
<evidence type="ECO:0000259" key="5">
    <source>
        <dbReference type="PROSITE" id="PS50110"/>
    </source>
</evidence>
<dbReference type="InterPro" id="IPR001789">
    <property type="entry name" value="Sig_transdc_resp-reg_receiver"/>
</dbReference>
<name>A0A2R4CGP4_9BURK</name>
<dbReference type="Gene3D" id="3.40.50.2300">
    <property type="match status" value="1"/>
</dbReference>
<dbReference type="PROSITE" id="PS50043">
    <property type="entry name" value="HTH_LUXR_2"/>
    <property type="match status" value="1"/>
</dbReference>
<dbReference type="GO" id="GO:0006355">
    <property type="term" value="P:regulation of DNA-templated transcription"/>
    <property type="evidence" value="ECO:0007669"/>
    <property type="project" value="InterPro"/>
</dbReference>
<dbReference type="RefSeq" id="WP_107143961.1">
    <property type="nucleotide sequence ID" value="NZ_CP028324.1"/>
</dbReference>
<dbReference type="InterPro" id="IPR016032">
    <property type="entry name" value="Sig_transdc_resp-reg_C-effctor"/>
</dbReference>
<reference evidence="6 7" key="1">
    <citation type="submission" date="2018-03" db="EMBL/GenBank/DDBJ databases">
        <title>Massilia armeniaca sp. nov., isolated from desert soil.</title>
        <authorList>
            <person name="Huang H."/>
            <person name="Ren M."/>
        </authorList>
    </citation>
    <scope>NUCLEOTIDE SEQUENCE [LARGE SCALE GENOMIC DNA]</scope>
    <source>
        <strain evidence="6 7">ZMN-3</strain>
    </source>
</reference>
<evidence type="ECO:0000256" key="3">
    <source>
        <dbReference type="PROSITE-ProRule" id="PRU00169"/>
    </source>
</evidence>
<feature type="domain" description="Response regulatory" evidence="5">
    <location>
        <begin position="2"/>
        <end position="118"/>
    </location>
</feature>
<evidence type="ECO:0000259" key="4">
    <source>
        <dbReference type="PROSITE" id="PS50043"/>
    </source>
</evidence>
<dbReference type="PRINTS" id="PR00038">
    <property type="entry name" value="HTHLUXR"/>
</dbReference>
<dbReference type="GO" id="GO:0003677">
    <property type="term" value="F:DNA binding"/>
    <property type="evidence" value="ECO:0007669"/>
    <property type="project" value="UniProtKB-KW"/>
</dbReference>
<dbReference type="OrthoDB" id="9780593at2"/>
<dbReference type="InterPro" id="IPR000792">
    <property type="entry name" value="Tscrpt_reg_LuxR_C"/>
</dbReference>
<organism evidence="6 7">
    <name type="scientific">Pseudoduganella armeniaca</name>
    <dbReference type="NCBI Taxonomy" id="2072590"/>
    <lineage>
        <taxon>Bacteria</taxon>
        <taxon>Pseudomonadati</taxon>
        <taxon>Pseudomonadota</taxon>
        <taxon>Betaproteobacteria</taxon>
        <taxon>Burkholderiales</taxon>
        <taxon>Oxalobacteraceae</taxon>
        <taxon>Telluria group</taxon>
        <taxon>Pseudoduganella</taxon>
    </lineage>
</organism>
<sequence length="212" mass="23137">MNIVLVDDHALVRAGIRTLIDQIDSFRVVGEASGNAEALALVEQLQPDVVVTDLTMGQDSGLDLLRDVHHDHPDLPVVILSMHASEEMVAEGLRLGAAAYLLKEAAPSELEIALQAIKRKETYLSPAVSTKVIQQFVRPTVAEKATGTLTARQLQILTMIANRKSTKEIAYELDLSEKTIAAHRAQIMERTGVRDLVGLVFYAVKHGLVKQG</sequence>
<dbReference type="KEGG" id="masz:C9I28_25590"/>
<feature type="modified residue" description="4-aspartylphosphate" evidence="3">
    <location>
        <position position="53"/>
    </location>
</feature>